<dbReference type="Pfam" id="PF09992">
    <property type="entry name" value="NAGPA"/>
    <property type="match status" value="1"/>
</dbReference>
<feature type="domain" description="Phosphodiester glycosidase" evidence="2">
    <location>
        <begin position="343"/>
        <end position="499"/>
    </location>
</feature>
<dbReference type="InterPro" id="IPR018711">
    <property type="entry name" value="NAGPA"/>
</dbReference>
<dbReference type="Pfam" id="PF01833">
    <property type="entry name" value="TIG"/>
    <property type="match status" value="1"/>
</dbReference>
<evidence type="ECO:0000259" key="2">
    <source>
        <dbReference type="Pfam" id="PF09992"/>
    </source>
</evidence>
<reference evidence="3 4" key="1">
    <citation type="submission" date="2018-12" db="EMBL/GenBank/DDBJ databases">
        <authorList>
            <consortium name="Pathogen Informatics"/>
        </authorList>
    </citation>
    <scope>NUCLEOTIDE SEQUENCE [LARGE SCALE GENOMIC DNA]</scope>
    <source>
        <strain evidence="3 4">NCTC13071</strain>
    </source>
</reference>
<dbReference type="AlphaFoldDB" id="A0A3S4UN55"/>
<dbReference type="InterPro" id="IPR013783">
    <property type="entry name" value="Ig-like_fold"/>
</dbReference>
<gene>
    <name evidence="3" type="ORF">NCTC13071_02359</name>
</gene>
<feature type="domain" description="IPT/TIG" evidence="1">
    <location>
        <begin position="45"/>
        <end position="109"/>
    </location>
</feature>
<organism evidence="3 4">
    <name type="scientific">Segatella oris</name>
    <dbReference type="NCBI Taxonomy" id="28135"/>
    <lineage>
        <taxon>Bacteria</taxon>
        <taxon>Pseudomonadati</taxon>
        <taxon>Bacteroidota</taxon>
        <taxon>Bacteroidia</taxon>
        <taxon>Bacteroidales</taxon>
        <taxon>Prevotellaceae</taxon>
        <taxon>Segatella</taxon>
    </lineage>
</organism>
<name>A0A3S4UN55_9BACT</name>
<dbReference type="InterPro" id="IPR002909">
    <property type="entry name" value="IPT_dom"/>
</dbReference>
<accession>A0A3S4UN55</accession>
<dbReference type="GeneID" id="85013105"/>
<dbReference type="RefSeq" id="WP_026285891.1">
    <property type="nucleotide sequence ID" value="NZ_LR134384.1"/>
</dbReference>
<evidence type="ECO:0000259" key="1">
    <source>
        <dbReference type="Pfam" id="PF01833"/>
    </source>
</evidence>
<dbReference type="PANTHER" id="PTHR40446:SF2">
    <property type="entry name" value="N-ACETYLGLUCOSAMINE-1-PHOSPHODIESTER ALPHA-N-ACETYLGLUCOSAMINIDASE"/>
    <property type="match status" value="1"/>
</dbReference>
<dbReference type="InterPro" id="IPR014756">
    <property type="entry name" value="Ig_E-set"/>
</dbReference>
<dbReference type="SUPFAM" id="SSF81296">
    <property type="entry name" value="E set domains"/>
    <property type="match status" value="1"/>
</dbReference>
<dbReference type="PANTHER" id="PTHR40446">
    <property type="entry name" value="N-ACETYLGLUCOSAMINE-1-PHOSPHODIESTER ALPHA-N-ACETYLGLUCOSAMINIDASE"/>
    <property type="match status" value="1"/>
</dbReference>
<evidence type="ECO:0000313" key="3">
    <source>
        <dbReference type="EMBL" id="VEH16334.1"/>
    </source>
</evidence>
<dbReference type="Proteomes" id="UP000274578">
    <property type="component" value="Chromosome 1"/>
</dbReference>
<protein>
    <submittedName>
        <fullName evidence="3">Exopolysaccharide biosynthesis protein related to N-acetylglucosamine-1-phosphodiester alpha-N-acetylglucosaminidase</fullName>
    </submittedName>
</protein>
<evidence type="ECO:0000313" key="4">
    <source>
        <dbReference type="Proteomes" id="UP000274578"/>
    </source>
</evidence>
<sequence>MNKDHKTYRATFLRSVQALLASAVVLCTYGCKDWEGLVNNEKPFTIHSIVPARLMAKDTVTIEGIGFDDAVKVLFNQTEGTILSKSGDAIKVVLPEIANGSDALTEKVTVRVYSPTQYREKAYEMQFPNAICTLEDLKYKVDTTAHYQVGPRAYYTEINLAHEEFPLKVHFLTMDVRAANLKFSPVLAEDQLGNVERVVNMGPRKTAQGNGRYFAGVNGDFFNMGGDNRVLDGMTLNGNVVALPTETGVGNMIVQKDGAVFIDELSYSKPQITIGGTVTQLDNINNTRGDNQLVLYNRFYGATTKTDNTGTEVVVKPTEGAWALNANVEFEVTAIASATGNTPIPEGYAVLSATGAKQAVLSGLHVGDKATFNLTIAAAGYNLSAPVHILGVKPLILKNGEPTSYVWNERHPRTSLGLSADRNTLYMCVVDGRWANVSVGVTTTQLALLMKRAGAATAFNLDGGGSSTMYACNAGDDGTGLMNRPNGGTYTRKVANAFFAIADVPEDGKIAKIAPKDYTVRVKKGESATLRFYGINAHGLIVDNDLKDVQLTVSPALGASEGQTFKASGTQRYGVITANRQGVSTQIRVYVE</sequence>
<proteinExistence type="predicted"/>
<dbReference type="Gene3D" id="2.60.40.10">
    <property type="entry name" value="Immunoglobulins"/>
    <property type="match status" value="1"/>
</dbReference>
<dbReference type="KEGG" id="poc:NCTC13071_02359"/>
<dbReference type="EMBL" id="LR134384">
    <property type="protein sequence ID" value="VEH16334.1"/>
    <property type="molecule type" value="Genomic_DNA"/>
</dbReference>